<evidence type="ECO:0000256" key="1">
    <source>
        <dbReference type="SAM" id="Phobius"/>
    </source>
</evidence>
<keyword evidence="1" id="KW-0472">Membrane</keyword>
<feature type="transmembrane region" description="Helical" evidence="1">
    <location>
        <begin position="20"/>
        <end position="42"/>
    </location>
</feature>
<protein>
    <recommendedName>
        <fullName evidence="4">TIGR02588 family protein</fullName>
    </recommendedName>
</protein>
<evidence type="ECO:0000313" key="2">
    <source>
        <dbReference type="EMBL" id="MDF1585411.1"/>
    </source>
</evidence>
<sequence>MKAGKGALAGLGARTPPLEWAMAALGLALLLFILGDLGYRVLAGGPQEPDLRVERLAVLETGGGFLQKIRIVNRGDRTAAQVAIAARLEPAGKAAEERRITLDYVPRGSSRDAAFQLASDPRQGRLVVEVVGFSFP</sequence>
<dbReference type="AlphaFoldDB" id="A0AAP3UYG7"/>
<evidence type="ECO:0000313" key="3">
    <source>
        <dbReference type="Proteomes" id="UP001301140"/>
    </source>
</evidence>
<keyword evidence="1" id="KW-0812">Transmembrane</keyword>
<gene>
    <name evidence="2" type="ORF">PZ740_03315</name>
</gene>
<dbReference type="RefSeq" id="WP_327787827.1">
    <property type="nucleotide sequence ID" value="NZ_JARGEQ010000016.1"/>
</dbReference>
<evidence type="ECO:0008006" key="4">
    <source>
        <dbReference type="Google" id="ProtNLM"/>
    </source>
</evidence>
<organism evidence="2 3">
    <name type="scientific">Marinimicrococcus flavescens</name>
    <dbReference type="NCBI Taxonomy" id="3031815"/>
    <lineage>
        <taxon>Bacteria</taxon>
        <taxon>Pseudomonadati</taxon>
        <taxon>Pseudomonadota</taxon>
        <taxon>Alphaproteobacteria</taxon>
        <taxon>Geminicoccales</taxon>
        <taxon>Geminicoccaceae</taxon>
        <taxon>Marinimicrococcus</taxon>
    </lineage>
</organism>
<keyword evidence="1" id="KW-1133">Transmembrane helix</keyword>
<name>A0AAP3UYG7_9PROT</name>
<keyword evidence="3" id="KW-1185">Reference proteome</keyword>
<reference evidence="2 3" key="1">
    <citation type="submission" date="2023-03" db="EMBL/GenBank/DDBJ databases">
        <title>YIM 152171 draft genome.</title>
        <authorList>
            <person name="Yang Z."/>
        </authorList>
    </citation>
    <scope>NUCLEOTIDE SEQUENCE [LARGE SCALE GENOMIC DNA]</scope>
    <source>
        <strain evidence="2 3">YIM 152171</strain>
    </source>
</reference>
<comment type="caution">
    <text evidence="2">The sequence shown here is derived from an EMBL/GenBank/DDBJ whole genome shotgun (WGS) entry which is preliminary data.</text>
</comment>
<accession>A0AAP3UYG7</accession>
<dbReference type="Proteomes" id="UP001301140">
    <property type="component" value="Unassembled WGS sequence"/>
</dbReference>
<proteinExistence type="predicted"/>
<dbReference type="EMBL" id="JARGEQ010000016">
    <property type="protein sequence ID" value="MDF1585411.1"/>
    <property type="molecule type" value="Genomic_DNA"/>
</dbReference>